<dbReference type="Proteomes" id="UP001157069">
    <property type="component" value="Unassembled WGS sequence"/>
</dbReference>
<evidence type="ECO:0000313" key="2">
    <source>
        <dbReference type="EMBL" id="GMA91954.1"/>
    </source>
</evidence>
<protein>
    <submittedName>
        <fullName evidence="2">Uncharacterized protein</fullName>
    </submittedName>
</protein>
<dbReference type="RefSeq" id="WP_284300531.1">
    <property type="nucleotide sequence ID" value="NZ_BSVA01000001.1"/>
</dbReference>
<keyword evidence="3" id="KW-1185">Reference proteome</keyword>
<keyword evidence="1" id="KW-0472">Membrane</keyword>
<reference evidence="3" key="1">
    <citation type="journal article" date="2019" name="Int. J. Syst. Evol. Microbiol.">
        <title>The Global Catalogue of Microorganisms (GCM) 10K type strain sequencing project: providing services to taxonomists for standard genome sequencing and annotation.</title>
        <authorList>
            <consortium name="The Broad Institute Genomics Platform"/>
            <consortium name="The Broad Institute Genome Sequencing Center for Infectious Disease"/>
            <person name="Wu L."/>
            <person name="Ma J."/>
        </authorList>
    </citation>
    <scope>NUCLEOTIDE SEQUENCE [LARGE SCALE GENOMIC DNA]</scope>
    <source>
        <strain evidence="3">NBRC 108755</strain>
    </source>
</reference>
<keyword evidence="1" id="KW-1133">Transmembrane helix</keyword>
<keyword evidence="1" id="KW-0812">Transmembrane</keyword>
<feature type="transmembrane region" description="Helical" evidence="1">
    <location>
        <begin position="7"/>
        <end position="26"/>
    </location>
</feature>
<organism evidence="2 3">
    <name type="scientific">Homoserinibacter gongjuensis</name>
    <dbReference type="NCBI Taxonomy" id="1162968"/>
    <lineage>
        <taxon>Bacteria</taxon>
        <taxon>Bacillati</taxon>
        <taxon>Actinomycetota</taxon>
        <taxon>Actinomycetes</taxon>
        <taxon>Micrococcales</taxon>
        <taxon>Microbacteriaceae</taxon>
        <taxon>Homoserinibacter</taxon>
    </lineage>
</organism>
<evidence type="ECO:0000313" key="3">
    <source>
        <dbReference type="Proteomes" id="UP001157069"/>
    </source>
</evidence>
<sequence>MDALRRYGVVGVGTGLLIVGVVLLMLQQPSGFGYASVDATGLAGESTAPDPTVPAIVAIVGLALLAGGIGFLLGRRPGRAARVQSRSNV</sequence>
<name>A0ABQ6JXW9_9MICO</name>
<comment type="caution">
    <text evidence="2">The sequence shown here is derived from an EMBL/GenBank/DDBJ whole genome shotgun (WGS) entry which is preliminary data.</text>
</comment>
<dbReference type="EMBL" id="BSVA01000001">
    <property type="protein sequence ID" value="GMA91954.1"/>
    <property type="molecule type" value="Genomic_DNA"/>
</dbReference>
<accession>A0ABQ6JXW9</accession>
<evidence type="ECO:0000256" key="1">
    <source>
        <dbReference type="SAM" id="Phobius"/>
    </source>
</evidence>
<feature type="transmembrane region" description="Helical" evidence="1">
    <location>
        <begin position="55"/>
        <end position="74"/>
    </location>
</feature>
<gene>
    <name evidence="2" type="ORF">GCM10025869_24830</name>
</gene>
<proteinExistence type="predicted"/>